<proteinExistence type="predicted"/>
<accession>A0A6A5UNT5</accession>
<sequence>MPCAGYFTELRRVNTGQHRQLVRAAGGRGFPRPNHPQATREHFKNHPKHDREIDPTVGGHLGRGIGHPWGALGLLCRKEDTAGSDNKRQKRHGQTNTERYDPARLNPHRERRDTLVSRRDNIVLPGCSGVQRGHNVDELLRDTVGLVGEILQGSAKQTDNLRGAAYNGSDGRLGGRTAVTTLSIWLERTDARVGLLKGQNPGDGHRGWSL</sequence>
<name>A0A6A5UNT5_9PLEO</name>
<evidence type="ECO:0000313" key="2">
    <source>
        <dbReference type="EMBL" id="KAF1966334.1"/>
    </source>
</evidence>
<dbReference type="EMBL" id="ML976748">
    <property type="protein sequence ID" value="KAF1966334.1"/>
    <property type="molecule type" value="Genomic_DNA"/>
</dbReference>
<feature type="compositionally biased region" description="Basic and acidic residues" evidence="1">
    <location>
        <begin position="38"/>
        <end position="53"/>
    </location>
</feature>
<evidence type="ECO:0000256" key="1">
    <source>
        <dbReference type="SAM" id="MobiDB-lite"/>
    </source>
</evidence>
<gene>
    <name evidence="2" type="ORF">BU23DRAFT_560344</name>
</gene>
<keyword evidence="3" id="KW-1185">Reference proteome</keyword>
<dbReference type="AlphaFoldDB" id="A0A6A5UNT5"/>
<reference evidence="2" key="1">
    <citation type="journal article" date="2020" name="Stud. Mycol.">
        <title>101 Dothideomycetes genomes: a test case for predicting lifestyles and emergence of pathogens.</title>
        <authorList>
            <person name="Haridas S."/>
            <person name="Albert R."/>
            <person name="Binder M."/>
            <person name="Bloem J."/>
            <person name="Labutti K."/>
            <person name="Salamov A."/>
            <person name="Andreopoulos B."/>
            <person name="Baker S."/>
            <person name="Barry K."/>
            <person name="Bills G."/>
            <person name="Bluhm B."/>
            <person name="Cannon C."/>
            <person name="Castanera R."/>
            <person name="Culley D."/>
            <person name="Daum C."/>
            <person name="Ezra D."/>
            <person name="Gonzalez J."/>
            <person name="Henrissat B."/>
            <person name="Kuo A."/>
            <person name="Liang C."/>
            <person name="Lipzen A."/>
            <person name="Lutzoni F."/>
            <person name="Magnuson J."/>
            <person name="Mondo S."/>
            <person name="Nolan M."/>
            <person name="Ohm R."/>
            <person name="Pangilinan J."/>
            <person name="Park H.-J."/>
            <person name="Ramirez L."/>
            <person name="Alfaro M."/>
            <person name="Sun H."/>
            <person name="Tritt A."/>
            <person name="Yoshinaga Y."/>
            <person name="Zwiers L.-H."/>
            <person name="Turgeon B."/>
            <person name="Goodwin S."/>
            <person name="Spatafora J."/>
            <person name="Crous P."/>
            <person name="Grigoriev I."/>
        </authorList>
    </citation>
    <scope>NUCLEOTIDE SEQUENCE</scope>
    <source>
        <strain evidence="2">CBS 107.79</strain>
    </source>
</reference>
<dbReference type="Proteomes" id="UP000800036">
    <property type="component" value="Unassembled WGS sequence"/>
</dbReference>
<feature type="region of interest" description="Disordered" evidence="1">
    <location>
        <begin position="24"/>
        <end position="53"/>
    </location>
</feature>
<organism evidence="2 3">
    <name type="scientific">Bimuria novae-zelandiae CBS 107.79</name>
    <dbReference type="NCBI Taxonomy" id="1447943"/>
    <lineage>
        <taxon>Eukaryota</taxon>
        <taxon>Fungi</taxon>
        <taxon>Dikarya</taxon>
        <taxon>Ascomycota</taxon>
        <taxon>Pezizomycotina</taxon>
        <taxon>Dothideomycetes</taxon>
        <taxon>Pleosporomycetidae</taxon>
        <taxon>Pleosporales</taxon>
        <taxon>Massarineae</taxon>
        <taxon>Didymosphaeriaceae</taxon>
        <taxon>Bimuria</taxon>
    </lineage>
</organism>
<feature type="compositionally biased region" description="Basic and acidic residues" evidence="1">
    <location>
        <begin position="98"/>
        <end position="112"/>
    </location>
</feature>
<protein>
    <submittedName>
        <fullName evidence="2">Uncharacterized protein</fullName>
    </submittedName>
</protein>
<feature type="region of interest" description="Disordered" evidence="1">
    <location>
        <begin position="81"/>
        <end position="112"/>
    </location>
</feature>
<evidence type="ECO:0000313" key="3">
    <source>
        <dbReference type="Proteomes" id="UP000800036"/>
    </source>
</evidence>
<dbReference type="OrthoDB" id="5455998at2759"/>